<dbReference type="InterPro" id="IPR029052">
    <property type="entry name" value="Metallo-depent_PP-like"/>
</dbReference>
<feature type="domain" description="Calcineurin-like phosphoesterase" evidence="2">
    <location>
        <begin position="1"/>
        <end position="196"/>
    </location>
</feature>
<name>A0A1I4IK51_9BACI</name>
<evidence type="ECO:0000313" key="3">
    <source>
        <dbReference type="EMBL" id="SFL54674.1"/>
    </source>
</evidence>
<dbReference type="Pfam" id="PF12850">
    <property type="entry name" value="Metallophos_2"/>
    <property type="match status" value="1"/>
</dbReference>
<dbReference type="RefSeq" id="WP_091481656.1">
    <property type="nucleotide sequence ID" value="NZ_FOTR01000002.1"/>
</dbReference>
<evidence type="ECO:0000313" key="4">
    <source>
        <dbReference type="Proteomes" id="UP000198565"/>
    </source>
</evidence>
<dbReference type="OrthoDB" id="9813918at2"/>
<dbReference type="InterPro" id="IPR050126">
    <property type="entry name" value="Ap4A_hydrolase"/>
</dbReference>
<protein>
    <submittedName>
        <fullName evidence="3">Phosphoesterase, MJ0936 family</fullName>
    </submittedName>
</protein>
<dbReference type="InterPro" id="IPR011152">
    <property type="entry name" value="Pesterase_MJ0912"/>
</dbReference>
<dbReference type="EMBL" id="FOTR01000002">
    <property type="protein sequence ID" value="SFL54674.1"/>
    <property type="molecule type" value="Genomic_DNA"/>
</dbReference>
<dbReference type="Gene3D" id="3.60.21.10">
    <property type="match status" value="1"/>
</dbReference>
<dbReference type="Proteomes" id="UP000198565">
    <property type="component" value="Unassembled WGS sequence"/>
</dbReference>
<dbReference type="PANTHER" id="PTHR42850">
    <property type="entry name" value="METALLOPHOSPHOESTERASE"/>
    <property type="match status" value="1"/>
</dbReference>
<dbReference type="AlphaFoldDB" id="A0A1I4IK51"/>
<accession>A0A1I4IK51</accession>
<reference evidence="4" key="1">
    <citation type="submission" date="2016-10" db="EMBL/GenBank/DDBJ databases">
        <authorList>
            <person name="Varghese N."/>
            <person name="Submissions S."/>
        </authorList>
    </citation>
    <scope>NUCLEOTIDE SEQUENCE [LARGE SCALE GENOMIC DNA]</scope>
    <source>
        <strain evidence="4">CGMCC 1.4250</strain>
    </source>
</reference>
<keyword evidence="4" id="KW-1185">Reference proteome</keyword>
<dbReference type="PIRSF" id="PIRSF000883">
    <property type="entry name" value="Pesterase_MJ0912"/>
    <property type="match status" value="1"/>
</dbReference>
<evidence type="ECO:0000256" key="1">
    <source>
        <dbReference type="ARBA" id="ARBA00008950"/>
    </source>
</evidence>
<dbReference type="InterPro" id="IPR024654">
    <property type="entry name" value="Calcineurin-like_PHP_lpxH"/>
</dbReference>
<proteinExistence type="inferred from homology"/>
<dbReference type="GO" id="GO:0016791">
    <property type="term" value="F:phosphatase activity"/>
    <property type="evidence" value="ECO:0007669"/>
    <property type="project" value="TreeGrafter"/>
</dbReference>
<dbReference type="GO" id="GO:0005737">
    <property type="term" value="C:cytoplasm"/>
    <property type="evidence" value="ECO:0007669"/>
    <property type="project" value="TreeGrafter"/>
</dbReference>
<comment type="similarity">
    <text evidence="1">Belongs to the metallophosphoesterase superfamily. YfcE family.</text>
</comment>
<evidence type="ECO:0000259" key="2">
    <source>
        <dbReference type="Pfam" id="PF12850"/>
    </source>
</evidence>
<gene>
    <name evidence="3" type="ORF">SAMN04487943_102157</name>
</gene>
<dbReference type="SUPFAM" id="SSF56300">
    <property type="entry name" value="Metallo-dependent phosphatases"/>
    <property type="match status" value="1"/>
</dbReference>
<dbReference type="PANTHER" id="PTHR42850:SF2">
    <property type="entry name" value="BLL5683 PROTEIN"/>
    <property type="match status" value="1"/>
</dbReference>
<dbReference type="STRING" id="334253.SAMN04487943_102157"/>
<organism evidence="3 4">
    <name type="scientific">Gracilibacillus orientalis</name>
    <dbReference type="NCBI Taxonomy" id="334253"/>
    <lineage>
        <taxon>Bacteria</taxon>
        <taxon>Bacillati</taxon>
        <taxon>Bacillota</taxon>
        <taxon>Bacilli</taxon>
        <taxon>Bacillales</taxon>
        <taxon>Bacillaceae</taxon>
        <taxon>Gracilibacillus</taxon>
    </lineage>
</organism>
<sequence length="239" mass="27036">MRFAFISDIHGNAVALEEVLDDIEKKQVDRIAVLGDIAYRGPEPSKSINLIRALNTDVIKGNADQWVVRGVREGEVPQQALETMQQEQQWIRNNLNEEQLSYLGSLPTELTLEVEGVRLHAFHATPDSLFDVVLPNESDNDLLAKLTTKEETDLYLYGHIHKAFERTVEGKTIINLGSVGLPFDGIAKASYCLVDIIDGQVQTSHVRVPYDLEKVCQQYQEFDYPNIEKMQNIIRSGRN</sequence>